<dbReference type="Proteomes" id="UP000661006">
    <property type="component" value="Unassembled WGS sequence"/>
</dbReference>
<sequence length="257" mass="29626">MAQCFSPAEITEFEKILSRERIDYWKAIANDQRLATWRSRIKCPVPVDDSHAILLHEWNFALSSAFLATLQPFELSIRNHMHSAMSNYLKTDHWWGKHGNNKWEASDNIVGNYKEAVNDAIAIASRRAKGVTSGGVISELSFGFWLSLLGPSYDNPNSHPYWRQCFHSVFDKLGPSRRKDVYFDLERIIRLRNKCAHLDPIVKMDLQNEFNHIIYFCKKFSPETAKWIEDTSLLPGLLNRDWISALKKCGRLIGSAP</sequence>
<gene>
    <name evidence="1" type="ORF">HKD32_13625</name>
</gene>
<dbReference type="EMBL" id="JABCQN010000008">
    <property type="protein sequence ID" value="MBF0871876.1"/>
    <property type="molecule type" value="Genomic_DNA"/>
</dbReference>
<accession>A0A9Q2FN04</accession>
<reference evidence="1" key="1">
    <citation type="submission" date="2020-04" db="EMBL/GenBank/DDBJ databases">
        <authorList>
            <person name="Sombolestani A."/>
        </authorList>
    </citation>
    <scope>NUCLEOTIDE SEQUENCE</scope>
    <source>
        <strain evidence="1">R71697</strain>
    </source>
</reference>
<evidence type="ECO:0008006" key="3">
    <source>
        <dbReference type="Google" id="ProtNLM"/>
    </source>
</evidence>
<dbReference type="AlphaFoldDB" id="A0A9Q2FN04"/>
<organism evidence="1 2">
    <name type="scientific">Gluconobacter japonicus</name>
    <dbReference type="NCBI Taxonomy" id="376620"/>
    <lineage>
        <taxon>Bacteria</taxon>
        <taxon>Pseudomonadati</taxon>
        <taxon>Pseudomonadota</taxon>
        <taxon>Alphaproteobacteria</taxon>
        <taxon>Acetobacterales</taxon>
        <taxon>Acetobacteraceae</taxon>
        <taxon>Gluconobacter</taxon>
    </lineage>
</organism>
<evidence type="ECO:0000313" key="1">
    <source>
        <dbReference type="EMBL" id="MBF0871876.1"/>
    </source>
</evidence>
<protein>
    <recommendedName>
        <fullName evidence="3">CAAX protease</fullName>
    </recommendedName>
</protein>
<evidence type="ECO:0000313" key="2">
    <source>
        <dbReference type="Proteomes" id="UP000661006"/>
    </source>
</evidence>
<comment type="caution">
    <text evidence="1">The sequence shown here is derived from an EMBL/GenBank/DDBJ whole genome shotgun (WGS) entry which is preliminary data.</text>
</comment>
<reference evidence="1" key="2">
    <citation type="submission" date="2020-11" db="EMBL/GenBank/DDBJ databases">
        <title>Description of novel Gluconobacter species.</title>
        <authorList>
            <person name="Cleenwerck I."/>
            <person name="Cnockaert M."/>
            <person name="Borremans W."/>
            <person name="Wieme A.D."/>
            <person name="De Vuyst L."/>
            <person name="Vandamme P."/>
        </authorList>
    </citation>
    <scope>NUCLEOTIDE SEQUENCE</scope>
    <source>
        <strain evidence="1">R71697</strain>
    </source>
</reference>
<dbReference type="RefSeq" id="WP_145995811.1">
    <property type="nucleotide sequence ID" value="NZ_JABCQN010000008.1"/>
</dbReference>
<name>A0A9Q2FN04_GLUJA</name>
<dbReference type="GeneID" id="81475738"/>
<proteinExistence type="predicted"/>